<dbReference type="GO" id="GO:0065003">
    <property type="term" value="P:protein-containing complex assembly"/>
    <property type="evidence" value="ECO:0007669"/>
    <property type="project" value="InterPro"/>
</dbReference>
<protein>
    <recommendedName>
        <fullName evidence="5">Urease accessory protein UreE</fullName>
    </recommendedName>
</protein>
<comment type="function">
    <text evidence="5">Involved in urease metallocenter assembly. Binds nickel. Probably functions as a nickel donor during metallocenter assembly.</text>
</comment>
<dbReference type="EMBL" id="VLTJ01000021">
    <property type="protein sequence ID" value="TSH95557.1"/>
    <property type="molecule type" value="Genomic_DNA"/>
</dbReference>
<keyword evidence="3 5" id="KW-0533">Nickel</keyword>
<dbReference type="Proteomes" id="UP000318405">
    <property type="component" value="Unassembled WGS sequence"/>
</dbReference>
<dbReference type="GO" id="GO:0006457">
    <property type="term" value="P:protein folding"/>
    <property type="evidence" value="ECO:0007669"/>
    <property type="project" value="InterPro"/>
</dbReference>
<dbReference type="SUPFAM" id="SSF69737">
    <property type="entry name" value="Urease metallochaperone UreE, C-terminal domain"/>
    <property type="match status" value="1"/>
</dbReference>
<organism evidence="8 9">
    <name type="scientific">Verticiella sediminum</name>
    <dbReference type="NCBI Taxonomy" id="1247510"/>
    <lineage>
        <taxon>Bacteria</taxon>
        <taxon>Pseudomonadati</taxon>
        <taxon>Pseudomonadota</taxon>
        <taxon>Betaproteobacteria</taxon>
        <taxon>Burkholderiales</taxon>
        <taxon>Alcaligenaceae</taxon>
        <taxon>Verticiella</taxon>
    </lineage>
</organism>
<dbReference type="NCBIfam" id="NF009751">
    <property type="entry name" value="PRK13261.1-1"/>
    <property type="match status" value="1"/>
</dbReference>
<dbReference type="Gene3D" id="3.30.70.790">
    <property type="entry name" value="UreE, C-terminal domain"/>
    <property type="match status" value="1"/>
</dbReference>
<evidence type="ECO:0000256" key="3">
    <source>
        <dbReference type="ARBA" id="ARBA00022596"/>
    </source>
</evidence>
<dbReference type="GO" id="GO:0019627">
    <property type="term" value="P:urea metabolic process"/>
    <property type="evidence" value="ECO:0007669"/>
    <property type="project" value="InterPro"/>
</dbReference>
<accession>A0A556ARK3</accession>
<evidence type="ECO:0000259" key="7">
    <source>
        <dbReference type="SMART" id="SM00988"/>
    </source>
</evidence>
<evidence type="ECO:0000256" key="6">
    <source>
        <dbReference type="SAM" id="MobiDB-lite"/>
    </source>
</evidence>
<proteinExistence type="inferred from homology"/>
<dbReference type="CDD" id="cd00571">
    <property type="entry name" value="UreE"/>
    <property type="match status" value="1"/>
</dbReference>
<dbReference type="SMART" id="SM00988">
    <property type="entry name" value="UreE_N"/>
    <property type="match status" value="1"/>
</dbReference>
<comment type="similarity">
    <text evidence="5">Belongs to the UreE family.</text>
</comment>
<feature type="compositionally biased region" description="Basic and acidic residues" evidence="6">
    <location>
        <begin position="222"/>
        <end position="237"/>
    </location>
</feature>
<sequence>MLRIEKVLANAAPALARRAATLTLAYDERCRSRLAATLDDGREAALFLPRGTILREGSLLVATDGSLVRVVAAPQQVLRVTSSDPLLLLRAAYHLGNRHTPVQVAADALQLEYDPVLRDMLERLGVTVASVRAPFDPEAGAYGGGHRHGHDATFAEDHALAQAVYAERHGGAHRHDHDHGHDHGHDRGDGHEHSHAHDHGHDHDHGHTHAGDAATACGGCGHAHEHGPHEHPRQGDHSHRHGGH</sequence>
<comment type="caution">
    <text evidence="8">The sequence shown here is derived from an EMBL/GenBank/DDBJ whole genome shotgun (WGS) entry which is preliminary data.</text>
</comment>
<keyword evidence="9" id="KW-1185">Reference proteome</keyword>
<dbReference type="InterPro" id="IPR004029">
    <property type="entry name" value="UreE_N"/>
</dbReference>
<evidence type="ECO:0000313" key="8">
    <source>
        <dbReference type="EMBL" id="TSH95557.1"/>
    </source>
</evidence>
<dbReference type="HAMAP" id="MF_00822">
    <property type="entry name" value="UreE"/>
    <property type="match status" value="1"/>
</dbReference>
<gene>
    <name evidence="5 8" type="primary">ureE</name>
    <name evidence="8" type="ORF">FOZ76_10700</name>
</gene>
<dbReference type="GO" id="GO:0016151">
    <property type="term" value="F:nickel cation binding"/>
    <property type="evidence" value="ECO:0007669"/>
    <property type="project" value="UniProtKB-UniRule"/>
</dbReference>
<dbReference type="RefSeq" id="WP_143948253.1">
    <property type="nucleotide sequence ID" value="NZ_BAABMB010000002.1"/>
</dbReference>
<feature type="region of interest" description="Disordered" evidence="6">
    <location>
        <begin position="169"/>
        <end position="244"/>
    </location>
</feature>
<dbReference type="InterPro" id="IPR007864">
    <property type="entry name" value="UreE_C_dom"/>
</dbReference>
<dbReference type="NCBIfam" id="NF009762">
    <property type="entry name" value="PRK13263.1"/>
    <property type="match status" value="1"/>
</dbReference>
<dbReference type="Pfam" id="PF02814">
    <property type="entry name" value="UreE_N"/>
    <property type="match status" value="1"/>
</dbReference>
<evidence type="ECO:0000313" key="9">
    <source>
        <dbReference type="Proteomes" id="UP000318405"/>
    </source>
</evidence>
<dbReference type="Gene3D" id="2.60.260.20">
    <property type="entry name" value="Urease metallochaperone UreE, N-terminal domain"/>
    <property type="match status" value="1"/>
</dbReference>
<comment type="subcellular location">
    <subcellularLocation>
        <location evidence="1 5">Cytoplasm</location>
    </subcellularLocation>
</comment>
<dbReference type="Pfam" id="PF05194">
    <property type="entry name" value="UreE_C"/>
    <property type="match status" value="1"/>
</dbReference>
<reference evidence="8 9" key="1">
    <citation type="submission" date="2019-07" db="EMBL/GenBank/DDBJ databases">
        <title>Qingshengfaniella alkalisoli gen. nov., sp. nov., isolated from saline soil.</title>
        <authorList>
            <person name="Xu L."/>
            <person name="Huang X.-X."/>
            <person name="Sun J.-Q."/>
        </authorList>
    </citation>
    <scope>NUCLEOTIDE SEQUENCE [LARGE SCALE GENOMIC DNA]</scope>
    <source>
        <strain evidence="8 9">DSM 27279</strain>
    </source>
</reference>
<dbReference type="GO" id="GO:0051082">
    <property type="term" value="F:unfolded protein binding"/>
    <property type="evidence" value="ECO:0007669"/>
    <property type="project" value="UniProtKB-UniRule"/>
</dbReference>
<evidence type="ECO:0000256" key="5">
    <source>
        <dbReference type="HAMAP-Rule" id="MF_00822"/>
    </source>
</evidence>
<dbReference type="AlphaFoldDB" id="A0A556ARK3"/>
<feature type="domain" description="UreE urease accessory N-terminal" evidence="7">
    <location>
        <begin position="4"/>
        <end position="68"/>
    </location>
</feature>
<evidence type="ECO:0000256" key="4">
    <source>
        <dbReference type="ARBA" id="ARBA00023186"/>
    </source>
</evidence>
<evidence type="ECO:0000256" key="1">
    <source>
        <dbReference type="ARBA" id="ARBA00004496"/>
    </source>
</evidence>
<name>A0A556ARK3_9BURK</name>
<evidence type="ECO:0000256" key="2">
    <source>
        <dbReference type="ARBA" id="ARBA00022490"/>
    </source>
</evidence>
<dbReference type="InterPro" id="IPR012406">
    <property type="entry name" value="UreE"/>
</dbReference>
<dbReference type="OrthoDB" id="5421304at2"/>
<keyword evidence="2 5" id="KW-0963">Cytoplasm</keyword>
<dbReference type="GO" id="GO:0005737">
    <property type="term" value="C:cytoplasm"/>
    <property type="evidence" value="ECO:0007669"/>
    <property type="project" value="UniProtKB-SubCell"/>
</dbReference>
<feature type="compositionally biased region" description="Basic and acidic residues" evidence="6">
    <location>
        <begin position="169"/>
        <end position="210"/>
    </location>
</feature>
<dbReference type="SUPFAM" id="SSF69287">
    <property type="entry name" value="Urease metallochaperone UreE, N-terminal domain"/>
    <property type="match status" value="1"/>
</dbReference>
<keyword evidence="4 5" id="KW-0143">Chaperone</keyword>
<dbReference type="InterPro" id="IPR036118">
    <property type="entry name" value="UreE_N_sf"/>
</dbReference>